<evidence type="ECO:0000256" key="15">
    <source>
        <dbReference type="ARBA" id="ARBA00049778"/>
    </source>
</evidence>
<dbReference type="EC" id="5.3.3.1" evidence="11"/>
<dbReference type="Proteomes" id="UP000248856">
    <property type="component" value="Unassembled WGS sequence"/>
</dbReference>
<keyword evidence="6" id="KW-0560">Oxidoreductase</keyword>
<evidence type="ECO:0000256" key="4">
    <source>
        <dbReference type="ARBA" id="ARBA00022630"/>
    </source>
</evidence>
<evidence type="ECO:0000256" key="7">
    <source>
        <dbReference type="ARBA" id="ARBA00023098"/>
    </source>
</evidence>
<dbReference type="EC" id="1.1.3.6" evidence="13"/>
<evidence type="ECO:0000256" key="6">
    <source>
        <dbReference type="ARBA" id="ARBA00023002"/>
    </source>
</evidence>
<evidence type="ECO:0000256" key="13">
    <source>
        <dbReference type="ARBA" id="ARBA00049723"/>
    </source>
</evidence>
<dbReference type="PANTHER" id="PTHR47470:SF1">
    <property type="entry name" value="FAD-DEPENDENT OXIDOREDUCTASE 2 FAD BINDING DOMAIN-CONTAINING PROTEIN"/>
    <property type="match status" value="1"/>
</dbReference>
<dbReference type="Pfam" id="PF05199">
    <property type="entry name" value="GMC_oxred_C"/>
    <property type="match status" value="1"/>
</dbReference>
<sequence>MSAHDFDAIVIGSGFGGAVSACRLAQAGLKVLVLERGRRWTPQTYPRAADDPWLWDQGNAHRLNGWADLRTFSDMWVVAAAGVGGGSLIYANVSVEAKPEVFRRGWPPEITHAALQPYYDEVGRMLDVQELPDNQLTARTLLMREAAQACGWGDRFRKLPLAVSFDPRWDPARPEPRDDRHSQSFVNAHGKPQGTCVQCGNCDIGCQVSAKNTLDLNYLAVAEAHGAKIRPLHLVHKLEPLAQGWRVHFDILEPDGQRRVPGSLSAAKVLLGAGSIGSTELLLRCRDEHGTLPGLSARLGHGWAHNGDFATPAFYDGRTISPSHGVTISAAIDLLDHSGPDGQGLFVEDGGVPNLAGHFVRRRLARLPRGKLRGFWRELGTLVDDGDPLENMMPWFGQALEPADGRLRLGRKWYAPWQRTLRMEWSSRRSEPVIESMIAAHKLLSQKTGGRPMVPPTWTLLRNLVTPHPLGGCNMGLTAANGVVDAQGRVFGYEGLYVMDGAIVPRALGLNPSRTIAALAERNVDLLLQAERGSGTGIGPRRATPAAASPAASAMAGGVSG</sequence>
<feature type="domain" description="Glucose-methanol-choline oxidoreductase C-terminal" evidence="17">
    <location>
        <begin position="466"/>
        <end position="520"/>
    </location>
</feature>
<keyword evidence="3" id="KW-0153">Cholesterol metabolism</keyword>
<evidence type="ECO:0000313" key="19">
    <source>
        <dbReference type="Proteomes" id="UP000248856"/>
    </source>
</evidence>
<evidence type="ECO:0000256" key="2">
    <source>
        <dbReference type="ARBA" id="ARBA00010790"/>
    </source>
</evidence>
<dbReference type="GO" id="GO:0016995">
    <property type="term" value="F:cholesterol oxidase activity"/>
    <property type="evidence" value="ECO:0007669"/>
    <property type="project" value="UniProtKB-EC"/>
</dbReference>
<evidence type="ECO:0000256" key="1">
    <source>
        <dbReference type="ARBA" id="ARBA00001974"/>
    </source>
</evidence>
<name>A0A328ZN68_9BURK</name>
<dbReference type="Gene3D" id="3.50.50.60">
    <property type="entry name" value="FAD/NAD(P)-binding domain"/>
    <property type="match status" value="3"/>
</dbReference>
<evidence type="ECO:0000256" key="5">
    <source>
        <dbReference type="ARBA" id="ARBA00022827"/>
    </source>
</evidence>
<gene>
    <name evidence="18" type="ORF">AX018_1002143</name>
</gene>
<keyword evidence="19" id="KW-1185">Reference proteome</keyword>
<comment type="similarity">
    <text evidence="2">Belongs to the GMC oxidoreductase family.</text>
</comment>
<reference evidence="18 19" key="1">
    <citation type="submission" date="2018-06" db="EMBL/GenBank/DDBJ databases">
        <title>Genomic Encyclopedia of Archaeal and Bacterial Type Strains, Phase II (KMG-II): from individual species to whole genera.</title>
        <authorList>
            <person name="Goeker M."/>
        </authorList>
    </citation>
    <scope>NUCLEOTIDE SEQUENCE [LARGE SCALE GENOMIC DNA]</scope>
    <source>
        <strain evidence="18 19">CFPB 3232</strain>
    </source>
</reference>
<evidence type="ECO:0000313" key="18">
    <source>
        <dbReference type="EMBL" id="RAR86182.1"/>
    </source>
</evidence>
<dbReference type="InterPro" id="IPR007867">
    <property type="entry name" value="GMC_OxRtase_C"/>
</dbReference>
<dbReference type="GO" id="GO:0008203">
    <property type="term" value="P:cholesterol metabolic process"/>
    <property type="evidence" value="ECO:0007669"/>
    <property type="project" value="UniProtKB-KW"/>
</dbReference>
<evidence type="ECO:0000256" key="10">
    <source>
        <dbReference type="ARBA" id="ARBA00023235"/>
    </source>
</evidence>
<keyword evidence="7" id="KW-0443">Lipid metabolism</keyword>
<evidence type="ECO:0000256" key="3">
    <source>
        <dbReference type="ARBA" id="ARBA00022548"/>
    </source>
</evidence>
<dbReference type="GO" id="GO:0004769">
    <property type="term" value="F:steroid Delta-isomerase activity"/>
    <property type="evidence" value="ECO:0007669"/>
    <property type="project" value="UniProtKB-EC"/>
</dbReference>
<evidence type="ECO:0000256" key="14">
    <source>
        <dbReference type="ARBA" id="ARBA00049744"/>
    </source>
</evidence>
<dbReference type="SUPFAM" id="SSF51905">
    <property type="entry name" value="FAD/NAD(P)-binding domain"/>
    <property type="match status" value="1"/>
</dbReference>
<keyword evidence="5" id="KW-0274">FAD</keyword>
<protein>
    <recommendedName>
        <fullName evidence="14">Cholesterol oxidase</fullName>
        <ecNumber evidence="13">1.1.3.6</ecNumber>
        <ecNumber evidence="11">5.3.3.1</ecNumber>
    </recommendedName>
    <alternativeName>
        <fullName evidence="15">Cholesterol isomerase</fullName>
    </alternativeName>
</protein>
<proteinExistence type="inferred from homology"/>
<evidence type="ECO:0000256" key="12">
    <source>
        <dbReference type="ARBA" id="ARBA00049645"/>
    </source>
</evidence>
<dbReference type="AlphaFoldDB" id="A0A328ZN68"/>
<comment type="pathway">
    <text evidence="12">Steroid metabolism; cholesterol degradation.</text>
</comment>
<comment type="caution">
    <text evidence="18">The sequence shown here is derived from an EMBL/GenBank/DDBJ whole genome shotgun (WGS) entry which is preliminary data.</text>
</comment>
<organism evidence="18 19">
    <name type="scientific">Paracidovorax anthurii</name>
    <dbReference type="NCBI Taxonomy" id="78229"/>
    <lineage>
        <taxon>Bacteria</taxon>
        <taxon>Pseudomonadati</taxon>
        <taxon>Pseudomonadota</taxon>
        <taxon>Betaproteobacteria</taxon>
        <taxon>Burkholderiales</taxon>
        <taxon>Comamonadaceae</taxon>
        <taxon>Paracidovorax</taxon>
    </lineage>
</organism>
<keyword evidence="8" id="KW-1207">Sterol metabolism</keyword>
<keyword evidence="9" id="KW-0753">Steroid metabolism</keyword>
<dbReference type="OrthoDB" id="9787779at2"/>
<feature type="region of interest" description="Disordered" evidence="16">
    <location>
        <begin position="533"/>
        <end position="561"/>
    </location>
</feature>
<dbReference type="InterPro" id="IPR036188">
    <property type="entry name" value="FAD/NAD-bd_sf"/>
</dbReference>
<dbReference type="RefSeq" id="WP_111875602.1">
    <property type="nucleotide sequence ID" value="NZ_QLTA01000002.1"/>
</dbReference>
<evidence type="ECO:0000256" key="16">
    <source>
        <dbReference type="SAM" id="MobiDB-lite"/>
    </source>
</evidence>
<dbReference type="EMBL" id="QLTA01000002">
    <property type="protein sequence ID" value="RAR86182.1"/>
    <property type="molecule type" value="Genomic_DNA"/>
</dbReference>
<dbReference type="PANTHER" id="PTHR47470">
    <property type="entry name" value="CHOLESTEROL OXIDASE"/>
    <property type="match status" value="1"/>
</dbReference>
<feature type="compositionally biased region" description="Low complexity" evidence="16">
    <location>
        <begin position="543"/>
        <end position="561"/>
    </location>
</feature>
<evidence type="ECO:0000259" key="17">
    <source>
        <dbReference type="Pfam" id="PF05199"/>
    </source>
</evidence>
<evidence type="ECO:0000256" key="11">
    <source>
        <dbReference type="ARBA" id="ARBA00038856"/>
    </source>
</evidence>
<dbReference type="InterPro" id="IPR052542">
    <property type="entry name" value="Cholesterol_Oxidase"/>
</dbReference>
<evidence type="ECO:0000256" key="8">
    <source>
        <dbReference type="ARBA" id="ARBA00023166"/>
    </source>
</evidence>
<accession>A0A328ZN68</accession>
<evidence type="ECO:0000256" key="9">
    <source>
        <dbReference type="ARBA" id="ARBA00023221"/>
    </source>
</evidence>
<comment type="cofactor">
    <cofactor evidence="1">
        <name>FAD</name>
        <dbReference type="ChEBI" id="CHEBI:57692"/>
    </cofactor>
</comment>
<keyword evidence="10" id="KW-0413">Isomerase</keyword>
<keyword evidence="4" id="KW-0285">Flavoprotein</keyword>
<dbReference type="Pfam" id="PF13450">
    <property type="entry name" value="NAD_binding_8"/>
    <property type="match status" value="1"/>
</dbReference>